<name>A0A0A1MBF1_9BACI</name>
<dbReference type="STRING" id="545501.BN997_00156"/>
<dbReference type="InterPro" id="IPR036095">
    <property type="entry name" value="PTS_EIIB-like_sf"/>
</dbReference>
<dbReference type="InterPro" id="IPR003501">
    <property type="entry name" value="PTS_EIIB_2/3"/>
</dbReference>
<dbReference type="InterPro" id="IPR013011">
    <property type="entry name" value="PTS_EIIB_2"/>
</dbReference>
<keyword evidence="4" id="KW-1185">Reference proteome</keyword>
<dbReference type="SUPFAM" id="SSF52794">
    <property type="entry name" value="PTS system IIB component-like"/>
    <property type="match status" value="1"/>
</dbReference>
<keyword evidence="1 3" id="KW-0808">Transferase</keyword>
<feature type="domain" description="PTS EIIB type-2" evidence="2">
    <location>
        <begin position="1"/>
        <end position="89"/>
    </location>
</feature>
<gene>
    <name evidence="3" type="primary">ulaB</name>
    <name evidence="3" type="ORF">BN997_00156</name>
</gene>
<reference evidence="3 4" key="1">
    <citation type="submission" date="2014-11" db="EMBL/GenBank/DDBJ databases">
        <authorList>
            <person name="Urmite Genomes Urmite Genomes"/>
        </authorList>
    </citation>
    <scope>NUCLEOTIDE SEQUENCE [LARGE SCALE GENOMIC DNA]</scope>
    <source>
        <strain evidence="3 4">Oc5</strain>
    </source>
</reference>
<dbReference type="CDD" id="cd05563">
    <property type="entry name" value="PTS_IIB_ascorbate"/>
    <property type="match status" value="1"/>
</dbReference>
<evidence type="ECO:0000313" key="4">
    <source>
        <dbReference type="Proteomes" id="UP000040453"/>
    </source>
</evidence>
<dbReference type="EMBL" id="CDGG01000001">
    <property type="protein sequence ID" value="CEI80353.1"/>
    <property type="molecule type" value="Genomic_DNA"/>
</dbReference>
<dbReference type="PROSITE" id="PS51099">
    <property type="entry name" value="PTS_EIIB_TYPE_2"/>
    <property type="match status" value="1"/>
</dbReference>
<dbReference type="Proteomes" id="UP000040453">
    <property type="component" value="Unassembled WGS sequence"/>
</dbReference>
<organism evidence="3 4">
    <name type="scientific">Oceanobacillus oncorhynchi</name>
    <dbReference type="NCBI Taxonomy" id="545501"/>
    <lineage>
        <taxon>Bacteria</taxon>
        <taxon>Bacillati</taxon>
        <taxon>Bacillota</taxon>
        <taxon>Bacilli</taxon>
        <taxon>Bacillales</taxon>
        <taxon>Bacillaceae</taxon>
        <taxon>Oceanobacillus</taxon>
    </lineage>
</organism>
<sequence>MKILTVCGMGSGSSLILKMNVEEVLSGLGKDAEVEACDIGSVAGHQVDLLISTKEFGDQLEEFTADKILVSNVVDKSDIEQQLKDYLAK</sequence>
<dbReference type="RefSeq" id="WP_042528766.1">
    <property type="nucleotide sequence ID" value="NZ_CDGG01000001.1"/>
</dbReference>
<evidence type="ECO:0000259" key="2">
    <source>
        <dbReference type="PROSITE" id="PS51099"/>
    </source>
</evidence>
<evidence type="ECO:0000313" key="3">
    <source>
        <dbReference type="EMBL" id="CEI80353.1"/>
    </source>
</evidence>
<dbReference type="Gene3D" id="3.40.50.2300">
    <property type="match status" value="1"/>
</dbReference>
<protein>
    <submittedName>
        <fullName evidence="3">Ascorbate-specific phosphotransferase enzyme IIB component</fullName>
    </submittedName>
</protein>
<dbReference type="OrthoDB" id="6603449at2"/>
<dbReference type="GO" id="GO:0009401">
    <property type="term" value="P:phosphoenolpyruvate-dependent sugar phosphotransferase system"/>
    <property type="evidence" value="ECO:0007669"/>
    <property type="project" value="InterPro"/>
</dbReference>
<dbReference type="GO" id="GO:0008982">
    <property type="term" value="F:protein-N(PI)-phosphohistidine-sugar phosphotransferase activity"/>
    <property type="evidence" value="ECO:0007669"/>
    <property type="project" value="InterPro"/>
</dbReference>
<proteinExistence type="predicted"/>
<dbReference type="Pfam" id="PF02302">
    <property type="entry name" value="PTS_IIB"/>
    <property type="match status" value="1"/>
</dbReference>
<dbReference type="AlphaFoldDB" id="A0A0A1MBF1"/>
<accession>A0A0A1MBF1</accession>
<evidence type="ECO:0000256" key="1">
    <source>
        <dbReference type="ARBA" id="ARBA00022679"/>
    </source>
</evidence>